<dbReference type="Proteomes" id="UP000790377">
    <property type="component" value="Unassembled WGS sequence"/>
</dbReference>
<keyword evidence="2" id="KW-1185">Reference proteome</keyword>
<sequence>MYLRNIFVLLAASALAMATMGCPSNKIPKGSDFLLEIFDQSYCRTKPSIKHHGKLPPPSTLPGSQTKSACTSLGGMKNKVKSLTWVAKKNYNFALYTHSSCSAESTAYIDLRKTHCSFTSCILETDTTLNHTLPKVVAYQIYRTHT</sequence>
<evidence type="ECO:0000313" key="2">
    <source>
        <dbReference type="Proteomes" id="UP000790377"/>
    </source>
</evidence>
<accession>A0ACB8ADF3</accession>
<evidence type="ECO:0000313" key="1">
    <source>
        <dbReference type="EMBL" id="KAH7911294.1"/>
    </source>
</evidence>
<comment type="caution">
    <text evidence="1">The sequence shown here is derived from an EMBL/GenBank/DDBJ whole genome shotgun (WGS) entry which is preliminary data.</text>
</comment>
<dbReference type="EMBL" id="MU267683">
    <property type="protein sequence ID" value="KAH7911294.1"/>
    <property type="molecule type" value="Genomic_DNA"/>
</dbReference>
<protein>
    <submittedName>
        <fullName evidence="1">Uncharacterized protein</fullName>
    </submittedName>
</protein>
<reference evidence="1" key="1">
    <citation type="journal article" date="2021" name="New Phytol.">
        <title>Evolutionary innovations through gain and loss of genes in the ectomycorrhizal Boletales.</title>
        <authorList>
            <person name="Wu G."/>
            <person name="Miyauchi S."/>
            <person name="Morin E."/>
            <person name="Kuo A."/>
            <person name="Drula E."/>
            <person name="Varga T."/>
            <person name="Kohler A."/>
            <person name="Feng B."/>
            <person name="Cao Y."/>
            <person name="Lipzen A."/>
            <person name="Daum C."/>
            <person name="Hundley H."/>
            <person name="Pangilinan J."/>
            <person name="Johnson J."/>
            <person name="Barry K."/>
            <person name="LaButti K."/>
            <person name="Ng V."/>
            <person name="Ahrendt S."/>
            <person name="Min B."/>
            <person name="Choi I.G."/>
            <person name="Park H."/>
            <person name="Plett J.M."/>
            <person name="Magnuson J."/>
            <person name="Spatafora J.W."/>
            <person name="Nagy L.G."/>
            <person name="Henrissat B."/>
            <person name="Grigoriev I.V."/>
            <person name="Yang Z.L."/>
            <person name="Xu J."/>
            <person name="Martin F.M."/>
        </authorList>
    </citation>
    <scope>NUCLEOTIDE SEQUENCE</scope>
    <source>
        <strain evidence="1">ATCC 28755</strain>
    </source>
</reference>
<organism evidence="1 2">
    <name type="scientific">Hygrophoropsis aurantiaca</name>
    <dbReference type="NCBI Taxonomy" id="72124"/>
    <lineage>
        <taxon>Eukaryota</taxon>
        <taxon>Fungi</taxon>
        <taxon>Dikarya</taxon>
        <taxon>Basidiomycota</taxon>
        <taxon>Agaricomycotina</taxon>
        <taxon>Agaricomycetes</taxon>
        <taxon>Agaricomycetidae</taxon>
        <taxon>Boletales</taxon>
        <taxon>Coniophorineae</taxon>
        <taxon>Hygrophoropsidaceae</taxon>
        <taxon>Hygrophoropsis</taxon>
    </lineage>
</organism>
<proteinExistence type="predicted"/>
<gene>
    <name evidence="1" type="ORF">BJ138DRAFT_941534</name>
</gene>
<name>A0ACB8ADF3_9AGAM</name>